<evidence type="ECO:0000313" key="2">
    <source>
        <dbReference type="Proteomes" id="UP000588491"/>
    </source>
</evidence>
<organism evidence="1 2">
    <name type="scientific">Niallia alba</name>
    <dbReference type="NCBI Taxonomy" id="2729105"/>
    <lineage>
        <taxon>Bacteria</taxon>
        <taxon>Bacillati</taxon>
        <taxon>Bacillota</taxon>
        <taxon>Bacilli</taxon>
        <taxon>Bacillales</taxon>
        <taxon>Bacillaceae</taxon>
        <taxon>Niallia</taxon>
    </lineage>
</organism>
<reference evidence="1 2" key="1">
    <citation type="submission" date="2020-04" db="EMBL/GenBank/DDBJ databases">
        <title>Bacillus sp. UniB3 isolated from commercial digestive syrup.</title>
        <authorList>
            <person name="Thorat V."/>
            <person name="Kirdat K."/>
            <person name="Tiwarekar B."/>
            <person name="Yadav A."/>
        </authorList>
    </citation>
    <scope>NUCLEOTIDE SEQUENCE [LARGE SCALE GENOMIC DNA]</scope>
    <source>
        <strain evidence="1 2">UniB3</strain>
    </source>
</reference>
<gene>
    <name evidence="1" type="ORF">HHU08_15220</name>
</gene>
<sequence>MYTCIHSINIIVHIFETEVFIMTDNSFQDLLAELDQLISVCEEHAKSSDSAEKQRFYEGMAIAYTTQRMRITGEVDAIELKVINELYRSLSTTSSTHRSSK</sequence>
<evidence type="ECO:0000313" key="1">
    <source>
        <dbReference type="EMBL" id="NMO78336.1"/>
    </source>
</evidence>
<comment type="caution">
    <text evidence="1">The sequence shown here is derived from an EMBL/GenBank/DDBJ whole genome shotgun (WGS) entry which is preliminary data.</text>
</comment>
<dbReference type="Proteomes" id="UP000588491">
    <property type="component" value="Unassembled WGS sequence"/>
</dbReference>
<keyword evidence="2" id="KW-1185">Reference proteome</keyword>
<proteinExistence type="predicted"/>
<accession>A0A7Y0K9K7</accession>
<name>A0A7Y0K9K7_9BACI</name>
<protein>
    <submittedName>
        <fullName evidence="1">Uncharacterized protein</fullName>
    </submittedName>
</protein>
<dbReference type="EMBL" id="JABBPK010000001">
    <property type="protein sequence ID" value="NMO78336.1"/>
    <property type="molecule type" value="Genomic_DNA"/>
</dbReference>
<dbReference type="AlphaFoldDB" id="A0A7Y0K9K7"/>